<reference evidence="2 3" key="1">
    <citation type="journal article" date="2015" name="Stand. Genomic Sci.">
        <title>Genomic Encyclopedia of Bacterial and Archaeal Type Strains, Phase III: the genomes of soil and plant-associated and newly described type strains.</title>
        <authorList>
            <person name="Whitman W.B."/>
            <person name="Woyke T."/>
            <person name="Klenk H.P."/>
            <person name="Zhou Y."/>
            <person name="Lilburn T.G."/>
            <person name="Beck B.J."/>
            <person name="De Vos P."/>
            <person name="Vandamme P."/>
            <person name="Eisen J.A."/>
            <person name="Garrity G."/>
            <person name="Hugenholtz P."/>
            <person name="Kyrpides N.C."/>
        </authorList>
    </citation>
    <scope>NUCLEOTIDE SEQUENCE [LARGE SCALE GENOMIC DNA]</scope>
    <source>
        <strain evidence="2 3">CGMCC 1.10948</strain>
    </source>
</reference>
<evidence type="ECO:0000313" key="3">
    <source>
        <dbReference type="Proteomes" id="UP000316291"/>
    </source>
</evidence>
<dbReference type="OrthoDB" id="9794834at2"/>
<protein>
    <submittedName>
        <fullName evidence="2">Uncharacterized protein DUF955</fullName>
    </submittedName>
</protein>
<name>A0A562QEZ0_9BRAD</name>
<dbReference type="PANTHER" id="PTHR43236:SF2">
    <property type="entry name" value="BLL0069 PROTEIN"/>
    <property type="match status" value="1"/>
</dbReference>
<organism evidence="2 3">
    <name type="scientific">Bradyrhizobium huanghuaihaiense</name>
    <dbReference type="NCBI Taxonomy" id="990078"/>
    <lineage>
        <taxon>Bacteria</taxon>
        <taxon>Pseudomonadati</taxon>
        <taxon>Pseudomonadota</taxon>
        <taxon>Alphaproteobacteria</taxon>
        <taxon>Hyphomicrobiales</taxon>
        <taxon>Nitrobacteraceae</taxon>
        <taxon>Bradyrhizobium</taxon>
    </lineage>
</organism>
<dbReference type="EMBL" id="VLLA01000059">
    <property type="protein sequence ID" value="TWI55314.1"/>
    <property type="molecule type" value="Genomic_DNA"/>
</dbReference>
<dbReference type="PANTHER" id="PTHR43236">
    <property type="entry name" value="ANTITOXIN HIGA1"/>
    <property type="match status" value="1"/>
</dbReference>
<dbReference type="GeneID" id="46488895"/>
<accession>A0A562QEZ0</accession>
<evidence type="ECO:0000259" key="1">
    <source>
        <dbReference type="Pfam" id="PF06114"/>
    </source>
</evidence>
<evidence type="ECO:0000313" key="2">
    <source>
        <dbReference type="EMBL" id="TWI55314.1"/>
    </source>
</evidence>
<dbReference type="AlphaFoldDB" id="A0A562QEZ0"/>
<dbReference type="RefSeq" id="WP_011084482.1">
    <property type="nucleotide sequence ID" value="NZ_VLLA01000059.1"/>
</dbReference>
<sequence>MNSEGWGLQRWANHFNQMLNLANPPNRYRFDVGRLAMETTAQMFPGDPIVKVEEEDLEGFAGALVPAESRTRWGIAYGKGQSPGRRRFTIAHEFGHFLLHRKKYPNGIHSSEADVDGRTKIEVEREANEFASWLLMPLDDFRKQIAPRDKPDFDAIGNCATRYEVSLVAAVLRWLRYTERRAVFVNSIDGYVNWAWSSDAAFKSGNFIRTSRGPVELPAGSAVAQQQFTPEVRSGVDHAAGVWFNQRVKEHSFRSEKYDTAYTLLHLADAEPKSWSEGTPLEDTYERFMRR</sequence>
<comment type="caution">
    <text evidence="2">The sequence shown here is derived from an EMBL/GenBank/DDBJ whole genome shotgun (WGS) entry which is preliminary data.</text>
</comment>
<dbReference type="InterPro" id="IPR052345">
    <property type="entry name" value="Rad_response_metalloprotease"/>
</dbReference>
<dbReference type="Gene3D" id="1.10.10.2910">
    <property type="match status" value="1"/>
</dbReference>
<feature type="domain" description="IrrE N-terminal-like" evidence="1">
    <location>
        <begin position="50"/>
        <end position="174"/>
    </location>
</feature>
<gene>
    <name evidence="2" type="ORF">IQ16_08541</name>
</gene>
<dbReference type="Proteomes" id="UP000316291">
    <property type="component" value="Unassembled WGS sequence"/>
</dbReference>
<dbReference type="Pfam" id="PF06114">
    <property type="entry name" value="Peptidase_M78"/>
    <property type="match status" value="1"/>
</dbReference>
<proteinExistence type="predicted"/>
<dbReference type="InterPro" id="IPR010359">
    <property type="entry name" value="IrrE_HExxH"/>
</dbReference>
<keyword evidence="3" id="KW-1185">Reference proteome</keyword>